<accession>B6VAE5</accession>
<keyword evidence="3" id="KW-1185">Reference proteome</keyword>
<dbReference type="Bgee" id="ENSBTAG00000053829">
    <property type="expression patterns" value="Expressed in prostate gland and 103 other cell types or tissues"/>
</dbReference>
<evidence type="ECO:0000313" key="1">
    <source>
        <dbReference type="EMBL" id="ACJ07006.1"/>
    </source>
</evidence>
<accession>A0AAA9TY86</accession>
<dbReference type="EMBL" id="FJ357710">
    <property type="protein sequence ID" value="ACJ07006.1"/>
    <property type="molecule type" value="mRNA"/>
</dbReference>
<protein>
    <submittedName>
        <fullName evidence="1 2">Uncharacterized protein</fullName>
    </submittedName>
</protein>
<evidence type="ECO:0000313" key="2">
    <source>
        <dbReference type="Ensembl" id="ENSBTAP00000103318.2"/>
    </source>
</evidence>
<reference evidence="1" key="1">
    <citation type="journal article" date="2007" name="BMC Genomics">
        <title>Discovery and characterization of 91 novel transcripts expressed in cattle placenta.</title>
        <authorList>
            <person name="Kumar C.G."/>
            <person name="Larson J.H."/>
            <person name="Band M.R."/>
            <person name="Lewin H.A."/>
        </authorList>
    </citation>
    <scope>NUCLEOTIDE SEQUENCE</scope>
    <source>
        <tissue evidence="1">Placenta</tissue>
    </source>
</reference>
<reference evidence="1" key="2">
    <citation type="submission" date="2008-10" db="EMBL/GenBank/DDBJ databases">
        <authorList>
            <person name="Kumar C.G."/>
            <person name="Larson J.H."/>
            <person name="Band M.R."/>
            <person name="Lewin H.A."/>
        </authorList>
    </citation>
    <scope>NUCLEOTIDE SEQUENCE</scope>
    <source>
        <tissue evidence="1">Placenta</tissue>
    </source>
</reference>
<dbReference type="GeneTree" id="ENSGT00960000191592"/>
<evidence type="ECO:0000313" key="3">
    <source>
        <dbReference type="Proteomes" id="UP000009136"/>
    </source>
</evidence>
<name>B6VAE5_BOVIN</name>
<proteinExistence type="evidence at transcript level"/>
<organism evidence="1">
    <name type="scientific">Bos taurus</name>
    <name type="common">Bovine</name>
    <dbReference type="NCBI Taxonomy" id="9913"/>
    <lineage>
        <taxon>Eukaryota</taxon>
        <taxon>Metazoa</taxon>
        <taxon>Chordata</taxon>
        <taxon>Craniata</taxon>
        <taxon>Vertebrata</taxon>
        <taxon>Euteleostomi</taxon>
        <taxon>Mammalia</taxon>
        <taxon>Eutheria</taxon>
        <taxon>Laurasiatheria</taxon>
        <taxon>Artiodactyla</taxon>
        <taxon>Ruminantia</taxon>
        <taxon>Pecora</taxon>
        <taxon>Bovidae</taxon>
        <taxon>Bovinae</taxon>
        <taxon>Bos</taxon>
    </lineage>
</organism>
<sequence>MASSLWFQQGQQLRLLGRGKAVEAFFGICRDGEQQTCLEVTNGSLK</sequence>
<dbReference type="Proteomes" id="UP000009136">
    <property type="component" value="Chromosome 19"/>
</dbReference>
<reference evidence="2 3" key="3">
    <citation type="submission" date="2018-03" db="EMBL/GenBank/DDBJ databases">
        <title>ARS-UCD1.2.</title>
        <authorList>
            <person name="Rosen B.D."/>
            <person name="Bickhart D.M."/>
            <person name="Koren S."/>
            <person name="Schnabel R.D."/>
            <person name="Hall R."/>
            <person name="Zimin A."/>
            <person name="Dreischer C."/>
            <person name="Schultheiss S."/>
            <person name="Schroeder S.G."/>
            <person name="Elsik C.G."/>
            <person name="Couldrey C."/>
            <person name="Liu G.E."/>
            <person name="Van Tassell C.P."/>
            <person name="Phillippy A.M."/>
            <person name="Smith T.P.L."/>
            <person name="Medrano J.F."/>
        </authorList>
    </citation>
    <scope>NUCLEOTIDE SEQUENCE [LARGE SCALE GENOMIC DNA]</scope>
    <source>
        <strain evidence="2 3">Hereford</strain>
    </source>
</reference>
<dbReference type="VEuPathDB" id="HostDB:ENSBTAG00000053829"/>
<dbReference type="Ensembl" id="ENSBTAT00000094517.2">
    <property type="protein sequence ID" value="ENSBTAP00000103318.2"/>
    <property type="gene ID" value="ENSBTAG00000060688.2"/>
</dbReference>
<dbReference type="AlphaFoldDB" id="B6VAE5"/>
<reference evidence="2" key="4">
    <citation type="submission" date="2025-05" db="UniProtKB">
        <authorList>
            <consortium name="Ensembl"/>
        </authorList>
    </citation>
    <scope>IDENTIFICATION</scope>
    <source>
        <strain evidence="2">Hereford</strain>
    </source>
</reference>